<comment type="catalytic activity">
    <reaction evidence="9 10 11">
        <text>adenosine(37) in tRNA + dimethylallyl diphosphate = N(6)-dimethylallyladenosine(37) in tRNA + diphosphate</text>
        <dbReference type="Rhea" id="RHEA:26482"/>
        <dbReference type="Rhea" id="RHEA-COMP:10162"/>
        <dbReference type="Rhea" id="RHEA-COMP:10375"/>
        <dbReference type="ChEBI" id="CHEBI:33019"/>
        <dbReference type="ChEBI" id="CHEBI:57623"/>
        <dbReference type="ChEBI" id="CHEBI:74411"/>
        <dbReference type="ChEBI" id="CHEBI:74415"/>
        <dbReference type="EC" id="2.5.1.75"/>
    </reaction>
</comment>
<evidence type="ECO:0000256" key="8">
    <source>
        <dbReference type="ARBA" id="ARBA00022842"/>
    </source>
</evidence>
<evidence type="ECO:0000256" key="1">
    <source>
        <dbReference type="ARBA" id="ARBA00001946"/>
    </source>
</evidence>
<feature type="region of interest" description="Interaction with substrate tRNA" evidence="10">
    <location>
        <begin position="38"/>
        <end position="41"/>
    </location>
</feature>
<evidence type="ECO:0000256" key="10">
    <source>
        <dbReference type="HAMAP-Rule" id="MF_00185"/>
    </source>
</evidence>
<dbReference type="GO" id="GO:0006400">
    <property type="term" value="P:tRNA modification"/>
    <property type="evidence" value="ECO:0007669"/>
    <property type="project" value="TreeGrafter"/>
</dbReference>
<sequence length="299" mass="34148">MLSTQPKVIALVGPNATGKSSLGIKLAKVFKGEIISADSRQVYKGLDIGSGKVTAKERKLVPHHLLDVVNPKRVFTVADFVKLANKKIAEIRKRKHLPIIVGGTGFWIDALLFGLSFPEVKPDFKLRKKLNRLSAAELFKRLKKLAPARAKQIDPKNPIRLIRALEIVIKTKKTIPPLKSHSPYQVLWLGINPGYQQLKVKIKIRMKKRLDQGMLAEVKNLLKSGVPAKKLIALGLEYRYLTLYLQKKNSKTEMKNQLYSAICQYAKRQMTWFKRNKKIHWLKNFSQAKALIKKFLLRK</sequence>
<dbReference type="GO" id="GO:0005524">
    <property type="term" value="F:ATP binding"/>
    <property type="evidence" value="ECO:0007669"/>
    <property type="project" value="UniProtKB-UniRule"/>
</dbReference>
<evidence type="ECO:0000256" key="9">
    <source>
        <dbReference type="ARBA" id="ARBA00049563"/>
    </source>
</evidence>
<feature type="site" description="Interaction with substrate tRNA" evidence="10">
    <location>
        <position position="127"/>
    </location>
</feature>
<comment type="function">
    <text evidence="2 10 12">Catalyzes the transfer of a dimethylallyl group onto the adenine at position 37 in tRNAs that read codons beginning with uridine, leading to the formation of N6-(dimethylallyl)adenosine (i(6)A).</text>
</comment>
<evidence type="ECO:0000256" key="14">
    <source>
        <dbReference type="SAM" id="Phobius"/>
    </source>
</evidence>
<dbReference type="HAMAP" id="MF_00185">
    <property type="entry name" value="IPP_trans"/>
    <property type="match status" value="1"/>
</dbReference>
<dbReference type="EC" id="2.5.1.75" evidence="10"/>
<reference evidence="16" key="1">
    <citation type="submission" date="2017-09" db="EMBL/GenBank/DDBJ databases">
        <title>Depth-based differentiation of microbial function through sediment-hosted aquifers and enrichment of novel symbionts in the deep terrestrial subsurface.</title>
        <authorList>
            <person name="Probst A.J."/>
            <person name="Ladd B."/>
            <person name="Jarett J.K."/>
            <person name="Geller-Mcgrath D.E."/>
            <person name="Sieber C.M.K."/>
            <person name="Emerson J.B."/>
            <person name="Anantharaman K."/>
            <person name="Thomas B.C."/>
            <person name="Malmstrom R."/>
            <person name="Stieglmeier M."/>
            <person name="Klingl A."/>
            <person name="Woyke T."/>
            <person name="Ryan C.M."/>
            <person name="Banfield J.F."/>
        </authorList>
    </citation>
    <scope>NUCLEOTIDE SEQUENCE [LARGE SCALE GENOMIC DNA]</scope>
</reference>
<dbReference type="PANTHER" id="PTHR11088:SF60">
    <property type="entry name" value="TRNA DIMETHYLALLYLTRANSFERASE"/>
    <property type="match status" value="1"/>
</dbReference>
<evidence type="ECO:0000256" key="2">
    <source>
        <dbReference type="ARBA" id="ARBA00003213"/>
    </source>
</evidence>
<comment type="caution">
    <text evidence="10">Lacks conserved residue(s) required for the propagation of feature annotation.</text>
</comment>
<keyword evidence="5 10" id="KW-0819">tRNA processing</keyword>
<evidence type="ECO:0000256" key="6">
    <source>
        <dbReference type="ARBA" id="ARBA00022741"/>
    </source>
</evidence>
<organism evidence="15 16">
    <name type="scientific">Candidatus Kerfeldbacteria bacterium CG08_land_8_20_14_0_20_43_14</name>
    <dbReference type="NCBI Taxonomy" id="2014246"/>
    <lineage>
        <taxon>Bacteria</taxon>
        <taxon>Candidatus Kerfeldiibacteriota</taxon>
    </lineage>
</organism>
<dbReference type="InterPro" id="IPR039657">
    <property type="entry name" value="Dimethylallyltransferase"/>
</dbReference>
<keyword evidence="14" id="KW-0472">Membrane</keyword>
<dbReference type="Gene3D" id="1.10.20.140">
    <property type="match status" value="1"/>
</dbReference>
<keyword evidence="14" id="KW-1133">Transmembrane helix</keyword>
<accession>A0A2H0YPU1</accession>
<comment type="cofactor">
    <cofactor evidence="1 10">
        <name>Mg(2+)</name>
        <dbReference type="ChEBI" id="CHEBI:18420"/>
    </cofactor>
</comment>
<dbReference type="SUPFAM" id="SSF52540">
    <property type="entry name" value="P-loop containing nucleoside triphosphate hydrolases"/>
    <property type="match status" value="1"/>
</dbReference>
<evidence type="ECO:0000256" key="4">
    <source>
        <dbReference type="ARBA" id="ARBA00022679"/>
    </source>
</evidence>
<name>A0A2H0YPU1_9BACT</name>
<evidence type="ECO:0000313" key="15">
    <source>
        <dbReference type="EMBL" id="PIS40514.1"/>
    </source>
</evidence>
<evidence type="ECO:0000256" key="3">
    <source>
        <dbReference type="ARBA" id="ARBA00005842"/>
    </source>
</evidence>
<dbReference type="PANTHER" id="PTHR11088">
    <property type="entry name" value="TRNA DIMETHYLALLYLTRANSFERASE"/>
    <property type="match status" value="1"/>
</dbReference>
<dbReference type="Pfam" id="PF01715">
    <property type="entry name" value="IPPT"/>
    <property type="match status" value="1"/>
</dbReference>
<dbReference type="InterPro" id="IPR018022">
    <property type="entry name" value="IPT"/>
</dbReference>
<feature type="site" description="Interaction with substrate tRNA" evidence="10">
    <location>
        <position position="104"/>
    </location>
</feature>
<proteinExistence type="inferred from homology"/>
<evidence type="ECO:0000256" key="12">
    <source>
        <dbReference type="RuleBase" id="RU003784"/>
    </source>
</evidence>
<feature type="binding site" evidence="10">
    <location>
        <begin position="13"/>
        <end position="20"/>
    </location>
    <ligand>
        <name>ATP</name>
        <dbReference type="ChEBI" id="CHEBI:30616"/>
    </ligand>
</feature>
<dbReference type="AlphaFoldDB" id="A0A2H0YPU1"/>
<keyword evidence="7 10" id="KW-0067">ATP-binding</keyword>
<feature type="transmembrane region" description="Helical" evidence="14">
    <location>
        <begin position="97"/>
        <end position="117"/>
    </location>
</feature>
<protein>
    <recommendedName>
        <fullName evidence="10">tRNA dimethylallyltransferase</fullName>
        <ecNumber evidence="10">2.5.1.75</ecNumber>
    </recommendedName>
    <alternativeName>
        <fullName evidence="10">Dimethylallyl diphosphate:tRNA dimethylallyltransferase</fullName>
        <shortName evidence="10">DMAPP:tRNA dimethylallyltransferase</shortName>
        <shortName evidence="10">DMATase</shortName>
    </alternativeName>
    <alternativeName>
        <fullName evidence="10">Isopentenyl-diphosphate:tRNA isopentenyltransferase</fullName>
        <shortName evidence="10">IPP transferase</shortName>
        <shortName evidence="10">IPPT</shortName>
        <shortName evidence="10">IPTase</shortName>
    </alternativeName>
</protein>
<keyword evidence="4 10" id="KW-0808">Transferase</keyword>
<evidence type="ECO:0000256" key="11">
    <source>
        <dbReference type="RuleBase" id="RU003783"/>
    </source>
</evidence>
<evidence type="ECO:0000256" key="5">
    <source>
        <dbReference type="ARBA" id="ARBA00022694"/>
    </source>
</evidence>
<comment type="similarity">
    <text evidence="3 10 13">Belongs to the IPP transferase family.</text>
</comment>
<dbReference type="InterPro" id="IPR027417">
    <property type="entry name" value="P-loop_NTPase"/>
</dbReference>
<keyword evidence="6 10" id="KW-0547">Nucleotide-binding</keyword>
<dbReference type="GO" id="GO:0052381">
    <property type="term" value="F:tRNA dimethylallyltransferase activity"/>
    <property type="evidence" value="ECO:0007669"/>
    <property type="project" value="UniProtKB-UniRule"/>
</dbReference>
<dbReference type="Gene3D" id="3.40.50.300">
    <property type="entry name" value="P-loop containing nucleotide triphosphate hydrolases"/>
    <property type="match status" value="1"/>
</dbReference>
<evidence type="ECO:0000256" key="13">
    <source>
        <dbReference type="RuleBase" id="RU003785"/>
    </source>
</evidence>
<dbReference type="Proteomes" id="UP000236845">
    <property type="component" value="Unassembled WGS sequence"/>
</dbReference>
<gene>
    <name evidence="10" type="primary">miaA</name>
    <name evidence="15" type="ORF">COT26_02970</name>
</gene>
<comment type="caution">
    <text evidence="15">The sequence shown here is derived from an EMBL/GenBank/DDBJ whole genome shotgun (WGS) entry which is preliminary data.</text>
</comment>
<evidence type="ECO:0000256" key="7">
    <source>
        <dbReference type="ARBA" id="ARBA00022840"/>
    </source>
</evidence>
<comment type="subunit">
    <text evidence="10">Monomer.</text>
</comment>
<dbReference type="NCBIfam" id="TIGR00174">
    <property type="entry name" value="miaA"/>
    <property type="match status" value="1"/>
</dbReference>
<keyword evidence="8 10" id="KW-0460">Magnesium</keyword>
<evidence type="ECO:0000313" key="16">
    <source>
        <dbReference type="Proteomes" id="UP000236845"/>
    </source>
</evidence>
<keyword evidence="14" id="KW-0812">Transmembrane</keyword>
<dbReference type="EMBL" id="PEXW01000066">
    <property type="protein sequence ID" value="PIS40514.1"/>
    <property type="molecule type" value="Genomic_DNA"/>
</dbReference>